<accession>A0AAE1BSH0</accession>
<keyword evidence="3" id="KW-1185">Reference proteome</keyword>
<comment type="caution">
    <text evidence="2">The sequence shown here is derived from an EMBL/GenBank/DDBJ whole genome shotgun (WGS) entry which is preliminary data.</text>
</comment>
<evidence type="ECO:0000313" key="2">
    <source>
        <dbReference type="EMBL" id="KAK3856043.1"/>
    </source>
</evidence>
<evidence type="ECO:0000256" key="1">
    <source>
        <dbReference type="SAM" id="MobiDB-lite"/>
    </source>
</evidence>
<reference evidence="2" key="1">
    <citation type="submission" date="2023-10" db="EMBL/GenBank/DDBJ databases">
        <title>Genome assemblies of two species of porcelain crab, Petrolisthes cinctipes and Petrolisthes manimaculis (Anomura: Porcellanidae).</title>
        <authorList>
            <person name="Angst P."/>
        </authorList>
    </citation>
    <scope>NUCLEOTIDE SEQUENCE</scope>
    <source>
        <strain evidence="2">PB745_01</strain>
        <tissue evidence="2">Gill</tissue>
    </source>
</reference>
<dbReference type="AlphaFoldDB" id="A0AAE1BSH0"/>
<gene>
    <name evidence="2" type="ORF">Pcinc_037591</name>
</gene>
<organism evidence="2 3">
    <name type="scientific">Petrolisthes cinctipes</name>
    <name type="common">Flat porcelain crab</name>
    <dbReference type="NCBI Taxonomy" id="88211"/>
    <lineage>
        <taxon>Eukaryota</taxon>
        <taxon>Metazoa</taxon>
        <taxon>Ecdysozoa</taxon>
        <taxon>Arthropoda</taxon>
        <taxon>Crustacea</taxon>
        <taxon>Multicrustacea</taxon>
        <taxon>Malacostraca</taxon>
        <taxon>Eumalacostraca</taxon>
        <taxon>Eucarida</taxon>
        <taxon>Decapoda</taxon>
        <taxon>Pleocyemata</taxon>
        <taxon>Anomura</taxon>
        <taxon>Galatheoidea</taxon>
        <taxon>Porcellanidae</taxon>
        <taxon>Petrolisthes</taxon>
    </lineage>
</organism>
<proteinExistence type="predicted"/>
<name>A0AAE1BSH0_PETCI</name>
<feature type="region of interest" description="Disordered" evidence="1">
    <location>
        <begin position="1"/>
        <end position="20"/>
    </location>
</feature>
<protein>
    <submittedName>
        <fullName evidence="2">Uncharacterized protein</fullName>
    </submittedName>
</protein>
<dbReference type="EMBL" id="JAWQEG010006002">
    <property type="protein sequence ID" value="KAK3856043.1"/>
    <property type="molecule type" value="Genomic_DNA"/>
</dbReference>
<sequence length="143" mass="15622">MPIDESVSGGTTTSPPEPSAAVTTTATLWALAANFRSQTRGDIIEEEEQGRSWASQRGMAVFTSTVAGTPRINLSQIKTGVREVGGEVERWNKLEQVDKEACGGRTLEIEEGARKWKRHREVEEACGSEDAGNCRRNEAVEET</sequence>
<dbReference type="Proteomes" id="UP001286313">
    <property type="component" value="Unassembled WGS sequence"/>
</dbReference>
<evidence type="ECO:0000313" key="3">
    <source>
        <dbReference type="Proteomes" id="UP001286313"/>
    </source>
</evidence>